<gene>
    <name evidence="1" type="ORF">CQW44_30365</name>
</gene>
<dbReference type="Proteomes" id="UP000276379">
    <property type="component" value="Unassembled WGS sequence"/>
</dbReference>
<reference evidence="1 2" key="1">
    <citation type="submission" date="2017-10" db="EMBL/GenBank/DDBJ databases">
        <title>Draft genome of actinobacteria isolated from guarana (Paullinia cupana (Mart.) Ducke.</title>
        <authorList>
            <person name="Siqueira K.A."/>
            <person name="Liotti R.G."/>
            <person name="Mendes T.A."/>
            <person name="Soares M.A."/>
        </authorList>
    </citation>
    <scope>NUCLEOTIDE SEQUENCE [LARGE SCALE GENOMIC DNA]</scope>
    <source>
        <strain evidence="1 2">199</strain>
    </source>
</reference>
<sequence>MSDLTSFVVMIGDTPIAVATDREAAQGSALTRQTQWAGAAEWEYRWDDYIPGRVWRLMQRRKGEAGKGRRFSWTTYSVHAVESLGGAA</sequence>
<name>A0A3R8RWK9_9ACTN</name>
<dbReference type="RefSeq" id="WP_125214671.1">
    <property type="nucleotide sequence ID" value="NZ_PDES01000015.1"/>
</dbReference>
<evidence type="ECO:0000313" key="1">
    <source>
        <dbReference type="EMBL" id="RRQ81507.1"/>
    </source>
</evidence>
<proteinExistence type="predicted"/>
<keyword evidence="2" id="KW-1185">Reference proteome</keyword>
<comment type="caution">
    <text evidence="1">The sequence shown here is derived from an EMBL/GenBank/DDBJ whole genome shotgun (WGS) entry which is preliminary data.</text>
</comment>
<dbReference type="EMBL" id="PDES01000015">
    <property type="protein sequence ID" value="RRQ81507.1"/>
    <property type="molecule type" value="Genomic_DNA"/>
</dbReference>
<organism evidence="1 2">
    <name type="scientific">Streptomyces griseofuscus</name>
    <dbReference type="NCBI Taxonomy" id="146922"/>
    <lineage>
        <taxon>Bacteria</taxon>
        <taxon>Bacillati</taxon>
        <taxon>Actinomycetota</taxon>
        <taxon>Actinomycetes</taxon>
        <taxon>Kitasatosporales</taxon>
        <taxon>Streptomycetaceae</taxon>
        <taxon>Streptomyces</taxon>
    </lineage>
</organism>
<dbReference type="AlphaFoldDB" id="A0A3R8RWK9"/>
<accession>A0A3R8RWK9</accession>
<evidence type="ECO:0000313" key="2">
    <source>
        <dbReference type="Proteomes" id="UP000276379"/>
    </source>
</evidence>
<protein>
    <submittedName>
        <fullName evidence="1">Uncharacterized protein</fullName>
    </submittedName>
</protein>